<dbReference type="PANTHER" id="PTHR30344">
    <property type="entry name" value="6-PHOSPHOGLUCONOLACTONASE-RELATED"/>
    <property type="match status" value="1"/>
</dbReference>
<comment type="similarity">
    <text evidence="1">Belongs to the cycloisomerase 2 family.</text>
</comment>
<proteinExistence type="inferred from homology"/>
<organism evidence="3">
    <name type="scientific">Vibrio chaetopteri</name>
    <dbReference type="NCBI Taxonomy" id="3016528"/>
    <lineage>
        <taxon>Bacteria</taxon>
        <taxon>Pseudomonadati</taxon>
        <taxon>Pseudomonadota</taxon>
        <taxon>Gammaproteobacteria</taxon>
        <taxon>Vibrionales</taxon>
        <taxon>Vibrionaceae</taxon>
        <taxon>Vibrio</taxon>
    </lineage>
</organism>
<evidence type="ECO:0000256" key="1">
    <source>
        <dbReference type="ARBA" id="ARBA00005564"/>
    </source>
</evidence>
<dbReference type="InterPro" id="IPR019405">
    <property type="entry name" value="Lactonase_7-beta_prop"/>
</dbReference>
<dbReference type="GO" id="GO:0017057">
    <property type="term" value="F:6-phosphogluconolactonase activity"/>
    <property type="evidence" value="ECO:0007669"/>
    <property type="project" value="TreeGrafter"/>
</dbReference>
<sequence>MQSNVYIGQYSQQGHLGFSQVKFGTNGAVSSPSVKTDVVNPSYLTHSQHGLYVVSEVFQAEGAALHFLAGDEQYSQKVMLDGDAPCHVAISDTVDRVAVAYYGTGDFELFALEPAGKIGQRIAKLSNYGQGPHATRQLSPHGHQVMFIPNTTQLVTVDLGIDLLTFYHCEGKQVQQPQRLELPPGSGPRHVSFTQDGLFGFVLCELDESLTVIALTKQQWQIVTTITAFPEHSCHEAAAAIKLSVDERYVYLTSRGESVISWFDVSEPEHPAYQGYVKTHGAFPRDISITPDGKWLLAANQHSNNVSIFELDPKTGKPNWHSSLPDVIAPTCLVIGN</sequence>
<gene>
    <name evidence="3" type="ORF">PG915_04700</name>
</gene>
<dbReference type="EMBL" id="CP115920">
    <property type="protein sequence ID" value="XCD16857.1"/>
    <property type="molecule type" value="Genomic_DNA"/>
</dbReference>
<dbReference type="Pfam" id="PF10282">
    <property type="entry name" value="Lactonase"/>
    <property type="match status" value="1"/>
</dbReference>
<dbReference type="PANTHER" id="PTHR30344:SF1">
    <property type="entry name" value="6-PHOSPHOGLUCONOLACTONASE"/>
    <property type="match status" value="1"/>
</dbReference>
<dbReference type="SUPFAM" id="SSF51004">
    <property type="entry name" value="C-terminal (heme d1) domain of cytochrome cd1-nitrite reductase"/>
    <property type="match status" value="1"/>
</dbReference>
<dbReference type="Gene3D" id="2.130.10.10">
    <property type="entry name" value="YVTN repeat-like/Quinoprotein amine dehydrogenase"/>
    <property type="match status" value="1"/>
</dbReference>
<keyword evidence="2" id="KW-0119">Carbohydrate metabolism</keyword>
<dbReference type="InterPro" id="IPR015943">
    <property type="entry name" value="WD40/YVTN_repeat-like_dom_sf"/>
</dbReference>
<dbReference type="InterPro" id="IPR011048">
    <property type="entry name" value="Haem_d1_sf"/>
</dbReference>
<dbReference type="RefSeq" id="WP_353498079.1">
    <property type="nucleotide sequence ID" value="NZ_CP115920.1"/>
</dbReference>
<evidence type="ECO:0000256" key="2">
    <source>
        <dbReference type="ARBA" id="ARBA00022526"/>
    </source>
</evidence>
<protein>
    <submittedName>
        <fullName evidence="3">Lactonase family protein</fullName>
    </submittedName>
</protein>
<dbReference type="KEGG" id="vck:PG915_04700"/>
<accession>A0AAU8BK88</accession>
<dbReference type="InterPro" id="IPR050282">
    <property type="entry name" value="Cycloisomerase_2"/>
</dbReference>
<keyword evidence="2" id="KW-0313">Glucose metabolism</keyword>
<dbReference type="AlphaFoldDB" id="A0AAU8BK88"/>
<reference evidence="3" key="1">
    <citation type="submission" date="2023-01" db="EMBL/GenBank/DDBJ databases">
        <title>Vibrio sp. CB1-14 genome sequencing.</title>
        <authorList>
            <person name="Otstavnykh N."/>
            <person name="Isaeva M."/>
            <person name="Meleshko D."/>
        </authorList>
    </citation>
    <scope>NUCLEOTIDE SEQUENCE</scope>
    <source>
        <strain evidence="3">CB1-14</strain>
    </source>
</reference>
<name>A0AAU8BK88_9VIBR</name>
<evidence type="ECO:0000313" key="3">
    <source>
        <dbReference type="EMBL" id="XCD16857.1"/>
    </source>
</evidence>
<dbReference type="GO" id="GO:0006006">
    <property type="term" value="P:glucose metabolic process"/>
    <property type="evidence" value="ECO:0007669"/>
    <property type="project" value="UniProtKB-KW"/>
</dbReference>